<dbReference type="Pfam" id="PF11972">
    <property type="entry name" value="HTH_13"/>
    <property type="match status" value="1"/>
</dbReference>
<organism evidence="3 4">
    <name type="scientific">Ruegeria pomeroyi</name>
    <dbReference type="NCBI Taxonomy" id="89184"/>
    <lineage>
        <taxon>Bacteria</taxon>
        <taxon>Pseudomonadati</taxon>
        <taxon>Pseudomonadota</taxon>
        <taxon>Alphaproteobacteria</taxon>
        <taxon>Rhodobacterales</taxon>
        <taxon>Roseobacteraceae</taxon>
        <taxon>Ruegeria</taxon>
    </lineage>
</organism>
<gene>
    <name evidence="3" type="ORF">HW564_08735</name>
</gene>
<evidence type="ECO:0000259" key="2">
    <source>
        <dbReference type="Pfam" id="PF11972"/>
    </source>
</evidence>
<dbReference type="RefSeq" id="WP_011242069.1">
    <property type="nucleotide sequence ID" value="NZ_JABXIY010000023.1"/>
</dbReference>
<dbReference type="OMA" id="AMGFHGW"/>
<evidence type="ECO:0000313" key="3">
    <source>
        <dbReference type="EMBL" id="NVK96998.1"/>
    </source>
</evidence>
<evidence type="ECO:0000256" key="1">
    <source>
        <dbReference type="SAM" id="MobiDB-lite"/>
    </source>
</evidence>
<feature type="domain" description="HTH DNA binding" evidence="2">
    <location>
        <begin position="298"/>
        <end position="351"/>
    </location>
</feature>
<feature type="region of interest" description="Disordered" evidence="1">
    <location>
        <begin position="1"/>
        <end position="23"/>
    </location>
</feature>
<dbReference type="AlphaFoldDB" id="A0A850LGE8"/>
<dbReference type="Proteomes" id="UP000565723">
    <property type="component" value="Unassembled WGS sequence"/>
</dbReference>
<protein>
    <recommendedName>
        <fullName evidence="2">HTH DNA binding domain-containing protein</fullName>
    </recommendedName>
</protein>
<name>A0A850LGE8_9RHOB</name>
<comment type="caution">
    <text evidence="3">The sequence shown here is derived from an EMBL/GenBank/DDBJ whole genome shotgun (WGS) entry which is preliminary data.</text>
</comment>
<sequence length="355" mass="37351">MTRKPDPYDAAEGIAGPYDSDPVEEDDLWFLPAQEPGEDEVDPLFPTPRAAQPLLFDPLEWRAAQDALSADLADLALGFGALDERLRAGPRQWVQRLALLEVADLGWWAGDRIGAERLALWTGLRLGATSEDVQALARAGWAVRRLSGGPAPDTGGWAEGLAGFLDRSGAEGDTVPETVADLGDVMAAAAALHPATRAAMLFHCWIMLGQGPSAGLEAAVMAARHGAAMGRGGALFLPLALSGPGALRGAGAAEQKLTAWLRGAAQAVTAALLHLDRVAAWSARAIEKTSDLSGRTPPALIEVLTAWPMVTAPLAEAQSGASRAAVQRNLDLFARRGLVREVTGQGRYRVWTAAV</sequence>
<evidence type="ECO:0000313" key="4">
    <source>
        <dbReference type="Proteomes" id="UP000565723"/>
    </source>
</evidence>
<accession>A0A850LGE8</accession>
<reference evidence="3 4" key="1">
    <citation type="journal article" date="2020" name="Proc. Natl. Acad. Sci. U.S.A.">
        <title>Ecological drivers of bacterial community assembly in synthetic phycospheres.</title>
        <authorList>
            <person name="Fu H."/>
            <person name="Uchimiya M."/>
            <person name="Gore J."/>
            <person name="Moran M.A."/>
        </authorList>
    </citation>
    <scope>NUCLEOTIDE SEQUENCE [LARGE SCALE GENOMIC DNA]</scope>
    <source>
        <strain evidence="3">HF-Din03</strain>
    </source>
</reference>
<dbReference type="EMBL" id="JABXIY010000023">
    <property type="protein sequence ID" value="NVK96998.1"/>
    <property type="molecule type" value="Genomic_DNA"/>
</dbReference>
<dbReference type="InterPro" id="IPR021068">
    <property type="entry name" value="HTH_DNA-bd"/>
</dbReference>
<proteinExistence type="predicted"/>